<evidence type="ECO:0000313" key="2">
    <source>
        <dbReference type="Proteomes" id="UP001469553"/>
    </source>
</evidence>
<keyword evidence="2" id="KW-1185">Reference proteome</keyword>
<proteinExistence type="predicted"/>
<comment type="caution">
    <text evidence="1">The sequence shown here is derived from an EMBL/GenBank/DDBJ whole genome shotgun (WGS) entry which is preliminary data.</text>
</comment>
<accession>A0ABV0XCQ0</accession>
<sequence>MHPMFQHNDLTLLIAPVPPEEKHQHNMMLPHLSNTVGMGFSGSQKSLCCLKIHPQDSFHLTPLLLLPLSLLRRFSSQLPSCLHSFTLHFFLFAKIMEKLG</sequence>
<protein>
    <submittedName>
        <fullName evidence="1">Uncharacterized protein</fullName>
    </submittedName>
</protein>
<evidence type="ECO:0000313" key="1">
    <source>
        <dbReference type="EMBL" id="MEQ2279221.1"/>
    </source>
</evidence>
<organism evidence="1 2">
    <name type="scientific">Ameca splendens</name>
    <dbReference type="NCBI Taxonomy" id="208324"/>
    <lineage>
        <taxon>Eukaryota</taxon>
        <taxon>Metazoa</taxon>
        <taxon>Chordata</taxon>
        <taxon>Craniata</taxon>
        <taxon>Vertebrata</taxon>
        <taxon>Euteleostomi</taxon>
        <taxon>Actinopterygii</taxon>
        <taxon>Neopterygii</taxon>
        <taxon>Teleostei</taxon>
        <taxon>Neoteleostei</taxon>
        <taxon>Acanthomorphata</taxon>
        <taxon>Ovalentaria</taxon>
        <taxon>Atherinomorphae</taxon>
        <taxon>Cyprinodontiformes</taxon>
        <taxon>Goodeidae</taxon>
        <taxon>Ameca</taxon>
    </lineage>
</organism>
<gene>
    <name evidence="1" type="ORF">AMECASPLE_007218</name>
</gene>
<reference evidence="1 2" key="1">
    <citation type="submission" date="2021-06" db="EMBL/GenBank/DDBJ databases">
        <authorList>
            <person name="Palmer J.M."/>
        </authorList>
    </citation>
    <scope>NUCLEOTIDE SEQUENCE [LARGE SCALE GENOMIC DNA]</scope>
    <source>
        <strain evidence="1 2">AS_MEX2019</strain>
        <tissue evidence="1">Muscle</tissue>
    </source>
</reference>
<name>A0ABV0XCQ0_9TELE</name>
<dbReference type="EMBL" id="JAHRIP010000363">
    <property type="protein sequence ID" value="MEQ2279221.1"/>
    <property type="molecule type" value="Genomic_DNA"/>
</dbReference>
<dbReference type="Proteomes" id="UP001469553">
    <property type="component" value="Unassembled WGS sequence"/>
</dbReference>